<reference evidence="2 3" key="1">
    <citation type="journal article" date="2012" name="BMC Microbiol.">
        <title>Genome sequence of Desulfitobacterium hafniense DCB-2, a Gram-positive anaerobe capable of dehalogenation and metal reduction.</title>
        <authorList>
            <person name="Kim S.H."/>
            <person name="Harzman C."/>
            <person name="Davis J.K."/>
            <person name="Hutcheson R."/>
            <person name="Broderick J.B."/>
            <person name="Marsh T.L."/>
            <person name="Tiedje J.M."/>
        </authorList>
    </citation>
    <scope>NUCLEOTIDE SEQUENCE [LARGE SCALE GENOMIC DNA]</scope>
    <source>
        <strain evidence="3">DSM 10664 / DCB-2</strain>
    </source>
</reference>
<keyword evidence="2" id="KW-0808">Transferase</keyword>
<sequence length="397" mass="45691">MNKLEAKRHVLETLNMPQCYSYDLSKYIDVNEPVIIYGAGNVGKHTGKIFKEKGIIIYAFLDRMAIPGQLVLDIPVYLPDDNILDASIRKKANVFIAISFYPDEWHKRQEIIEYLKHLGYENISFGYSHLSSLCVPQPFSLEAIDIELSNSGETRILRALDLLQDDHSRSVFASNLRAHRTFDYDLTVNSYNTIQYFKPDVPLKKGYSRFVDCGAMNGDSLVKLLNYYNCDEYYAFEANIKIYDDLSKTVDELKGKIKEKYMTFPLGVGKETNEVNFNIRASGLSYCDLEESKEVDLGYEILETDKIKIVRLDDVLMENNIVPTMIKMDIEGSEIDAIKGCQKIIVNAEPDLAICVYHKVADLWEIPLLLYELVPNYQFYLRSHHLNTWETVLYATL</sequence>
<dbReference type="KEGG" id="dhd:Dhaf_4179"/>
<dbReference type="EMBL" id="CP001336">
    <property type="protein sequence ID" value="ACL22187.1"/>
    <property type="molecule type" value="Genomic_DNA"/>
</dbReference>
<dbReference type="Pfam" id="PF05050">
    <property type="entry name" value="Methyltransf_21"/>
    <property type="match status" value="1"/>
</dbReference>
<dbReference type="PANTHER" id="PTHR34203">
    <property type="entry name" value="METHYLTRANSFERASE, FKBM FAMILY PROTEIN"/>
    <property type="match status" value="1"/>
</dbReference>
<protein>
    <submittedName>
        <fullName evidence="2">Methyltransferase FkbM family</fullName>
    </submittedName>
</protein>
<dbReference type="Gene3D" id="3.40.50.150">
    <property type="entry name" value="Vaccinia Virus protein VP39"/>
    <property type="match status" value="1"/>
</dbReference>
<evidence type="ECO:0000313" key="2">
    <source>
        <dbReference type="EMBL" id="ACL22187.1"/>
    </source>
</evidence>
<dbReference type="AlphaFoldDB" id="B8FTU5"/>
<evidence type="ECO:0000259" key="1">
    <source>
        <dbReference type="Pfam" id="PF05050"/>
    </source>
</evidence>
<dbReference type="InterPro" id="IPR006342">
    <property type="entry name" value="FkbM_mtfrase"/>
</dbReference>
<accession>B8FTU5</accession>
<gene>
    <name evidence="2" type="ordered locus">Dhaf_4179</name>
</gene>
<dbReference type="NCBIfam" id="TIGR01444">
    <property type="entry name" value="fkbM_fam"/>
    <property type="match status" value="1"/>
</dbReference>
<proteinExistence type="predicted"/>
<evidence type="ECO:0000313" key="3">
    <source>
        <dbReference type="Proteomes" id="UP000007726"/>
    </source>
</evidence>
<keyword evidence="2" id="KW-0489">Methyltransferase</keyword>
<dbReference type="HOGENOM" id="CLU_048284_0_0_9"/>
<dbReference type="Proteomes" id="UP000007726">
    <property type="component" value="Chromosome"/>
</dbReference>
<organism evidence="2 3">
    <name type="scientific">Desulfitobacterium hafniense (strain DSM 10664 / DCB-2)</name>
    <dbReference type="NCBI Taxonomy" id="272564"/>
    <lineage>
        <taxon>Bacteria</taxon>
        <taxon>Bacillati</taxon>
        <taxon>Bacillota</taxon>
        <taxon>Clostridia</taxon>
        <taxon>Eubacteriales</taxon>
        <taxon>Desulfitobacteriaceae</taxon>
        <taxon>Desulfitobacterium</taxon>
    </lineage>
</organism>
<name>B8FTU5_DESHD</name>
<dbReference type="RefSeq" id="WP_015945084.1">
    <property type="nucleotide sequence ID" value="NC_011830.1"/>
</dbReference>
<dbReference type="GO" id="GO:0032259">
    <property type="term" value="P:methylation"/>
    <property type="evidence" value="ECO:0007669"/>
    <property type="project" value="UniProtKB-KW"/>
</dbReference>
<dbReference type="GO" id="GO:0008168">
    <property type="term" value="F:methyltransferase activity"/>
    <property type="evidence" value="ECO:0007669"/>
    <property type="project" value="UniProtKB-KW"/>
</dbReference>
<feature type="domain" description="Methyltransferase FkbM" evidence="1">
    <location>
        <begin position="212"/>
        <end position="358"/>
    </location>
</feature>
<dbReference type="InterPro" id="IPR052514">
    <property type="entry name" value="SAM-dependent_MTase"/>
</dbReference>
<dbReference type="SUPFAM" id="SSF53335">
    <property type="entry name" value="S-adenosyl-L-methionine-dependent methyltransferases"/>
    <property type="match status" value="1"/>
</dbReference>
<dbReference type="InterPro" id="IPR029063">
    <property type="entry name" value="SAM-dependent_MTases_sf"/>
</dbReference>
<dbReference type="PANTHER" id="PTHR34203:SF15">
    <property type="entry name" value="SLL1173 PROTEIN"/>
    <property type="match status" value="1"/>
</dbReference>